<sequence length="1116" mass="130392">MMKLLLLVFVLLLHFALSNDEEINEFADILPLFTEMRFIYNQIGGSQHILLDRFYKKYFTAENESERKKAAQKIGIYIHIYFLSYKIEQNKEKLANILVAYLEEEEEKEEEEKQNKKGTKAMKKGPKPTITAKAFYQRRMLRLMFNNRLELDFNVMDLFDTHFQKPKLFCELLRLKAELLTTINANGTQRVTMARRKEWPNCKNEEEIKETIVANEENIKEWVFSDIFHFLPTRKKLLQYFDEIKLKKRDLISARIGFINLIGFSRMAILCKKYSDQLPFLVPLFDNGFYLKLYENYLIETNWRNKITLAKFLYDEWATKTLSTKRKRPSKQKANFVVIQFEAMFLSELKYLWQLYTQNFWSNEKIIRIKNESFLKETMKGKALKNASESLSAHQKQLEELAQSINEMDQFLWWDNGPTDTFLLRALAICANGAIDEFGKKFPNSRAKNGELEEFTRECQCNFLICVGKTLRKNTRRDEFLSDLHFQKIDNLINDRRESETFRGMLIDHKHLWSELLDSNAIKKLRVLLTEEINYLTPPEFLSSSSSEKELFWETQDEFEGEREGSCAKNGQTIKNEQSAETQNGQIAKTESEIWQMIKSTEKNLANEKKNDQRKRKKVYKKSQKNEQNSMKIEKDGEKEFKQTPKQKKDKVPTGQNVTNGKVKTGKIKGEEPENGQKNKTNLMEIKEENSEEMSKEEKGTKEALERIGIERIFVEGRKADTDLSEKINQFIALNSIGMDKKRKTLKLLQKIESIVKEWAIQFTKSEAKLLKNGSHLLNAELQFSDFDLICVVSDEINLSHFNGQSDETLYVMLGKRLGAVINWVGGRVPLIRIESGQVEIDLLLVPVKKKFLENQMELESDQIIAELSDECAVYSLSGYRSTIFQLSLLNDHNTFASFDWHRSQLLIDQISRNSLNNFASLWPPTVAGCPMAIITPKFPEQNATYNVNTFTFQTIVNELKIANQKLSENPNNWQMIFEEIEYLHKFEHYAVILCLSTTIEFYRTNCGYQKSKIRQKLFNWAKSEENSEKLDNYQLITQSERKTKCKMTNDFAFCTVWLVGLTLSSAFRQNVNALGPIYRQRPNHDSLSASSSFWLLSLYTDKDNLIPTINQLISQ</sequence>
<feature type="compositionally biased region" description="Basic residues" evidence="2">
    <location>
        <begin position="612"/>
        <end position="623"/>
    </location>
</feature>
<evidence type="ECO:0000256" key="3">
    <source>
        <dbReference type="SAM" id="SignalP"/>
    </source>
</evidence>
<feature type="compositionally biased region" description="Basic and acidic residues" evidence="2">
    <location>
        <begin position="602"/>
        <end position="611"/>
    </location>
</feature>
<feature type="region of interest" description="Disordered" evidence="2">
    <location>
        <begin position="560"/>
        <end position="588"/>
    </location>
</feature>
<feature type="domain" description="Poly(A) polymerase nucleotidyltransferase" evidence="4">
    <location>
        <begin position="745"/>
        <end position="884"/>
    </location>
</feature>
<dbReference type="PANTHER" id="PTHR10682">
    <property type="entry name" value="POLY A POLYMERASE"/>
    <property type="match status" value="1"/>
</dbReference>
<reference evidence="5 6" key="1">
    <citation type="submission" date="2024-10" db="EMBL/GenBank/DDBJ databases">
        <authorList>
            <person name="Kim D."/>
        </authorList>
    </citation>
    <scope>NUCLEOTIDE SEQUENCE [LARGE SCALE GENOMIC DNA]</scope>
    <source>
        <strain evidence="5">Taebaek</strain>
    </source>
</reference>
<keyword evidence="3" id="KW-0732">Signal</keyword>
<name>A0ABD2JPA3_HETSC</name>
<dbReference type="PANTHER" id="PTHR10682:SF10">
    <property type="entry name" value="POLYNUCLEOTIDE ADENYLYLTRANSFERASE"/>
    <property type="match status" value="1"/>
</dbReference>
<keyword evidence="6" id="KW-1185">Reference proteome</keyword>
<keyword evidence="1" id="KW-0175">Coiled coil</keyword>
<comment type="caution">
    <text evidence="5">The sequence shown here is derived from an EMBL/GenBank/DDBJ whole genome shotgun (WGS) entry which is preliminary data.</text>
</comment>
<evidence type="ECO:0000313" key="6">
    <source>
        <dbReference type="Proteomes" id="UP001620645"/>
    </source>
</evidence>
<gene>
    <name evidence="5" type="ORF">niasHS_007659</name>
</gene>
<feature type="compositionally biased region" description="Polar residues" evidence="2">
    <location>
        <begin position="569"/>
        <end position="588"/>
    </location>
</feature>
<dbReference type="Gene3D" id="1.10.1410.10">
    <property type="match status" value="1"/>
</dbReference>
<proteinExistence type="predicted"/>
<dbReference type="Gene3D" id="3.30.460.10">
    <property type="entry name" value="Beta Polymerase, domain 2"/>
    <property type="match status" value="1"/>
</dbReference>
<feature type="region of interest" description="Disordered" evidence="2">
    <location>
        <begin position="602"/>
        <end position="680"/>
    </location>
</feature>
<organism evidence="5 6">
    <name type="scientific">Heterodera schachtii</name>
    <name type="common">Sugarbeet cyst nematode worm</name>
    <name type="synonym">Tylenchus schachtii</name>
    <dbReference type="NCBI Taxonomy" id="97005"/>
    <lineage>
        <taxon>Eukaryota</taxon>
        <taxon>Metazoa</taxon>
        <taxon>Ecdysozoa</taxon>
        <taxon>Nematoda</taxon>
        <taxon>Chromadorea</taxon>
        <taxon>Rhabditida</taxon>
        <taxon>Tylenchina</taxon>
        <taxon>Tylenchomorpha</taxon>
        <taxon>Tylenchoidea</taxon>
        <taxon>Heteroderidae</taxon>
        <taxon>Heteroderinae</taxon>
        <taxon>Heterodera</taxon>
    </lineage>
</organism>
<evidence type="ECO:0000256" key="2">
    <source>
        <dbReference type="SAM" id="MobiDB-lite"/>
    </source>
</evidence>
<feature type="signal peptide" evidence="3">
    <location>
        <begin position="1"/>
        <end position="18"/>
    </location>
</feature>
<evidence type="ECO:0000256" key="1">
    <source>
        <dbReference type="SAM" id="Coils"/>
    </source>
</evidence>
<dbReference type="EMBL" id="JBICCN010000118">
    <property type="protein sequence ID" value="KAL3092450.1"/>
    <property type="molecule type" value="Genomic_DNA"/>
</dbReference>
<evidence type="ECO:0000313" key="5">
    <source>
        <dbReference type="EMBL" id="KAL3092450.1"/>
    </source>
</evidence>
<feature type="compositionally biased region" description="Basic and acidic residues" evidence="2">
    <location>
        <begin position="668"/>
        <end position="677"/>
    </location>
</feature>
<dbReference type="Proteomes" id="UP001620645">
    <property type="component" value="Unassembled WGS sequence"/>
</dbReference>
<feature type="compositionally biased region" description="Basic and acidic residues" evidence="2">
    <location>
        <begin position="632"/>
        <end position="643"/>
    </location>
</feature>
<accession>A0ABD2JPA3</accession>
<dbReference type="AlphaFoldDB" id="A0ABD2JPA3"/>
<protein>
    <recommendedName>
        <fullName evidence="4">Poly(A) polymerase nucleotidyltransferase domain-containing protein</fullName>
    </recommendedName>
</protein>
<dbReference type="SUPFAM" id="SSF81631">
    <property type="entry name" value="PAP/OAS1 substrate-binding domain"/>
    <property type="match status" value="1"/>
</dbReference>
<dbReference type="InterPro" id="IPR043519">
    <property type="entry name" value="NT_sf"/>
</dbReference>
<feature type="coiled-coil region" evidence="1">
    <location>
        <begin position="91"/>
        <end position="122"/>
    </location>
</feature>
<dbReference type="InterPro" id="IPR048840">
    <property type="entry name" value="PolA_pol_NTPase"/>
</dbReference>
<feature type="chain" id="PRO_5044744612" description="Poly(A) polymerase nucleotidyltransferase domain-containing protein" evidence="3">
    <location>
        <begin position="19"/>
        <end position="1116"/>
    </location>
</feature>
<dbReference type="Pfam" id="PF20750">
    <property type="entry name" value="PAP_NTPase"/>
    <property type="match status" value="1"/>
</dbReference>
<evidence type="ECO:0000259" key="4">
    <source>
        <dbReference type="Pfam" id="PF20750"/>
    </source>
</evidence>
<dbReference type="SUPFAM" id="SSF81301">
    <property type="entry name" value="Nucleotidyltransferase"/>
    <property type="match status" value="1"/>
</dbReference>